<evidence type="ECO:0000256" key="3">
    <source>
        <dbReference type="ARBA" id="ARBA00010199"/>
    </source>
</evidence>
<dbReference type="NCBIfam" id="TIGR00797">
    <property type="entry name" value="matE"/>
    <property type="match status" value="1"/>
</dbReference>
<evidence type="ECO:0000256" key="6">
    <source>
        <dbReference type="ARBA" id="ARBA00022449"/>
    </source>
</evidence>
<dbReference type="InterPro" id="IPR002528">
    <property type="entry name" value="MATE_fam"/>
</dbReference>
<evidence type="ECO:0000256" key="5">
    <source>
        <dbReference type="ARBA" id="ARBA00022448"/>
    </source>
</evidence>
<evidence type="ECO:0000313" key="14">
    <source>
        <dbReference type="EMBL" id="UQZ87679.1"/>
    </source>
</evidence>
<feature type="transmembrane region" description="Helical" evidence="13">
    <location>
        <begin position="392"/>
        <end position="413"/>
    </location>
</feature>
<sequence length="459" mass="49851">MHHAKTWKEKAVQFLAILGPILVTQVSYNAMTLFDTMMSGRAGTNDLAGVAIGASLWMPVSIGLNGILMAVTPMIAQLYGRGEYRGISKTVNQALYLSVVLALIVLAGGAAILNPVLQAMHLDPGVYHIAKHYLIGLCLGIIPLFASNVLRYFFDAHGYTKITMTIMLFAVPFNVALNYMLIFGHFGFPRLGGIGTGYATATTYWLIFLVSTAMTFKAEAIRRYRLFIDWYAPSWKAWKEQLKIGVPMGLSVFFEASIFSMVTLLMGMMFDTVTIAAHQAAISFTTLLFMMPLSISMALTILVAYEIGGGRPEDARQYGRLGVLSAMGILGVSSVFLYMFREPIAYLYTDNVDVVALAKQFLIFAIVYQLSDAAQASLQGVLRGYKDVTVPFVTALVAYWGVGIPVGYGLAAHTGLGPFGFWVGITIGLTLAAAGFYTRLSAIQKKRLPAAGAGSVLEH</sequence>
<evidence type="ECO:0000256" key="9">
    <source>
        <dbReference type="ARBA" id="ARBA00022989"/>
    </source>
</evidence>
<keyword evidence="15" id="KW-1185">Reference proteome</keyword>
<evidence type="ECO:0000256" key="2">
    <source>
        <dbReference type="ARBA" id="ARBA00004651"/>
    </source>
</evidence>
<dbReference type="PANTHER" id="PTHR43298:SF2">
    <property type="entry name" value="FMN_FAD EXPORTER YEEO-RELATED"/>
    <property type="match status" value="1"/>
</dbReference>
<keyword evidence="11 13" id="KW-0472">Membrane</keyword>
<feature type="transmembrane region" description="Helical" evidence="13">
    <location>
        <begin position="244"/>
        <end position="270"/>
    </location>
</feature>
<protein>
    <recommendedName>
        <fullName evidence="4">Probable multidrug resistance protein NorM</fullName>
    </recommendedName>
    <alternativeName>
        <fullName evidence="12">Multidrug-efflux transporter</fullName>
    </alternativeName>
</protein>
<evidence type="ECO:0000313" key="15">
    <source>
        <dbReference type="Proteomes" id="UP001057134"/>
    </source>
</evidence>
<feature type="transmembrane region" description="Helical" evidence="13">
    <location>
        <begin position="166"/>
        <end position="188"/>
    </location>
</feature>
<keyword evidence="7" id="KW-1003">Cell membrane</keyword>
<dbReference type="InterPro" id="IPR048279">
    <property type="entry name" value="MdtK-like"/>
</dbReference>
<keyword evidence="6" id="KW-0050">Antiport</keyword>
<proteinExistence type="inferred from homology"/>
<comment type="subcellular location">
    <subcellularLocation>
        <location evidence="2">Cell membrane</location>
        <topology evidence="2">Multi-pass membrane protein</topology>
    </subcellularLocation>
</comment>
<feature type="transmembrane region" description="Helical" evidence="13">
    <location>
        <begin position="133"/>
        <end position="154"/>
    </location>
</feature>
<evidence type="ECO:0000256" key="1">
    <source>
        <dbReference type="ARBA" id="ARBA00003408"/>
    </source>
</evidence>
<gene>
    <name evidence="14" type="primary">mdtK_2</name>
    <name evidence="14" type="ORF">SK3146_06981</name>
</gene>
<dbReference type="EMBL" id="CP027059">
    <property type="protein sequence ID" value="UQZ87679.1"/>
    <property type="molecule type" value="Genomic_DNA"/>
</dbReference>
<dbReference type="RefSeq" id="WP_249863118.1">
    <property type="nucleotide sequence ID" value="NZ_CP027059.1"/>
</dbReference>
<dbReference type="PANTHER" id="PTHR43298">
    <property type="entry name" value="MULTIDRUG RESISTANCE PROTEIN NORM-RELATED"/>
    <property type="match status" value="1"/>
</dbReference>
<feature type="transmembrane region" description="Helical" evidence="13">
    <location>
        <begin position="51"/>
        <end position="73"/>
    </location>
</feature>
<evidence type="ECO:0000256" key="13">
    <source>
        <dbReference type="SAM" id="Phobius"/>
    </source>
</evidence>
<feature type="transmembrane region" description="Helical" evidence="13">
    <location>
        <begin position="94"/>
        <end position="113"/>
    </location>
</feature>
<reference evidence="14" key="2">
    <citation type="journal article" date="2021" name="J Anim Sci Technol">
        <title>Complete genome sequence of Paenibacillus konkukensis sp. nov. SK3146 as a potential probiotic strain.</title>
        <authorList>
            <person name="Jung H.I."/>
            <person name="Park S."/>
            <person name="Niu K.M."/>
            <person name="Lee S.W."/>
            <person name="Kothari D."/>
            <person name="Yi K.J."/>
            <person name="Kim S.K."/>
        </authorList>
    </citation>
    <scope>NUCLEOTIDE SEQUENCE</scope>
    <source>
        <strain evidence="14">SK3146</strain>
    </source>
</reference>
<evidence type="ECO:0000256" key="10">
    <source>
        <dbReference type="ARBA" id="ARBA00023065"/>
    </source>
</evidence>
<keyword evidence="8 13" id="KW-0812">Transmembrane</keyword>
<evidence type="ECO:0000256" key="11">
    <source>
        <dbReference type="ARBA" id="ARBA00023136"/>
    </source>
</evidence>
<comment type="similarity">
    <text evidence="3">Belongs to the multi antimicrobial extrusion (MATE) (TC 2.A.66.1) family.</text>
</comment>
<feature type="transmembrane region" description="Helical" evidence="13">
    <location>
        <begin position="317"/>
        <end position="340"/>
    </location>
</feature>
<evidence type="ECO:0000256" key="8">
    <source>
        <dbReference type="ARBA" id="ARBA00022692"/>
    </source>
</evidence>
<dbReference type="PIRSF" id="PIRSF006603">
    <property type="entry name" value="DinF"/>
    <property type="match status" value="1"/>
</dbReference>
<feature type="transmembrane region" description="Helical" evidence="13">
    <location>
        <begin position="282"/>
        <end position="305"/>
    </location>
</feature>
<name>A0ABY4S1U0_9BACL</name>
<feature type="transmembrane region" description="Helical" evidence="13">
    <location>
        <begin position="352"/>
        <end position="371"/>
    </location>
</feature>
<feature type="transmembrane region" description="Helical" evidence="13">
    <location>
        <begin position="194"/>
        <end position="216"/>
    </location>
</feature>
<keyword evidence="5" id="KW-0813">Transport</keyword>
<keyword evidence="10" id="KW-0406">Ion transport</keyword>
<evidence type="ECO:0000256" key="4">
    <source>
        <dbReference type="ARBA" id="ARBA00020268"/>
    </source>
</evidence>
<dbReference type="Proteomes" id="UP001057134">
    <property type="component" value="Chromosome"/>
</dbReference>
<accession>A0ABY4S1U0</accession>
<dbReference type="InterPro" id="IPR050222">
    <property type="entry name" value="MATE_MdtK"/>
</dbReference>
<reference evidence="14" key="1">
    <citation type="submission" date="2018-02" db="EMBL/GenBank/DDBJ databases">
        <authorList>
            <person name="Kim S.-K."/>
            <person name="Jung H.-I."/>
            <person name="Lee S.-W."/>
        </authorList>
    </citation>
    <scope>NUCLEOTIDE SEQUENCE</scope>
    <source>
        <strain evidence="14">SK3146</strain>
    </source>
</reference>
<feature type="transmembrane region" description="Helical" evidence="13">
    <location>
        <begin position="12"/>
        <end position="31"/>
    </location>
</feature>
<comment type="function">
    <text evidence="1">Multidrug efflux pump.</text>
</comment>
<evidence type="ECO:0000256" key="7">
    <source>
        <dbReference type="ARBA" id="ARBA00022475"/>
    </source>
</evidence>
<dbReference type="Pfam" id="PF01554">
    <property type="entry name" value="MatE"/>
    <property type="match status" value="2"/>
</dbReference>
<organism evidence="14 15">
    <name type="scientific">Paenibacillus konkukensis</name>
    <dbReference type="NCBI Taxonomy" id="2020716"/>
    <lineage>
        <taxon>Bacteria</taxon>
        <taxon>Bacillati</taxon>
        <taxon>Bacillota</taxon>
        <taxon>Bacilli</taxon>
        <taxon>Bacillales</taxon>
        <taxon>Paenibacillaceae</taxon>
        <taxon>Paenibacillus</taxon>
    </lineage>
</organism>
<evidence type="ECO:0000256" key="12">
    <source>
        <dbReference type="ARBA" id="ARBA00031636"/>
    </source>
</evidence>
<keyword evidence="9 13" id="KW-1133">Transmembrane helix</keyword>
<dbReference type="CDD" id="cd13131">
    <property type="entry name" value="MATE_NorM_like"/>
    <property type="match status" value="1"/>
</dbReference>
<feature type="transmembrane region" description="Helical" evidence="13">
    <location>
        <begin position="419"/>
        <end position="438"/>
    </location>
</feature>